<feature type="transmembrane region" description="Helical" evidence="1">
    <location>
        <begin position="21"/>
        <end position="41"/>
    </location>
</feature>
<feature type="transmembrane region" description="Helical" evidence="1">
    <location>
        <begin position="158"/>
        <end position="177"/>
    </location>
</feature>
<feature type="transmembrane region" description="Helical" evidence="1">
    <location>
        <begin position="47"/>
        <end position="66"/>
    </location>
</feature>
<dbReference type="Pfam" id="PF05884">
    <property type="entry name" value="ZYG-11_interact"/>
    <property type="match status" value="1"/>
</dbReference>
<name>A0A4U5NUA7_STECR</name>
<proteinExistence type="predicted"/>
<dbReference type="EMBL" id="AZBU02000003">
    <property type="protein sequence ID" value="TKR86936.1"/>
    <property type="molecule type" value="Genomic_DNA"/>
</dbReference>
<dbReference type="Proteomes" id="UP000298663">
    <property type="component" value="Unassembled WGS sequence"/>
</dbReference>
<keyword evidence="1" id="KW-0812">Transmembrane</keyword>
<keyword evidence="1" id="KW-1133">Transmembrane helix</keyword>
<dbReference type="OrthoDB" id="5857177at2759"/>
<comment type="caution">
    <text evidence="2">The sequence shown here is derived from an EMBL/GenBank/DDBJ whole genome shotgun (WGS) entry which is preliminary data.</text>
</comment>
<evidence type="ECO:0000313" key="3">
    <source>
        <dbReference type="Proteomes" id="UP000298663"/>
    </source>
</evidence>
<feature type="transmembrane region" description="Helical" evidence="1">
    <location>
        <begin position="133"/>
        <end position="152"/>
    </location>
</feature>
<reference evidence="2 3" key="1">
    <citation type="journal article" date="2015" name="Genome Biol.">
        <title>Comparative genomics of Steinernema reveals deeply conserved gene regulatory networks.</title>
        <authorList>
            <person name="Dillman A.R."/>
            <person name="Macchietto M."/>
            <person name="Porter C.F."/>
            <person name="Rogers A."/>
            <person name="Williams B."/>
            <person name="Antoshechkin I."/>
            <person name="Lee M.M."/>
            <person name="Goodwin Z."/>
            <person name="Lu X."/>
            <person name="Lewis E.E."/>
            <person name="Goodrich-Blair H."/>
            <person name="Stock S.P."/>
            <person name="Adams B.J."/>
            <person name="Sternberg P.W."/>
            <person name="Mortazavi A."/>
        </authorList>
    </citation>
    <scope>NUCLEOTIDE SEQUENCE [LARGE SCALE GENOMIC DNA]</scope>
    <source>
        <strain evidence="2 3">ALL</strain>
    </source>
</reference>
<dbReference type="PANTHER" id="PTHR31176">
    <property type="entry name" value="MFS DOMAIN-CONTAINING PROTEIN-RELATED"/>
    <property type="match status" value="1"/>
</dbReference>
<reference evidence="2 3" key="2">
    <citation type="journal article" date="2019" name="G3 (Bethesda)">
        <title>Hybrid Assembly of the Genome of the Entomopathogenic Nematode Steinernema carpocapsae Identifies the X-Chromosome.</title>
        <authorList>
            <person name="Serra L."/>
            <person name="Macchietto M."/>
            <person name="Macias-Munoz A."/>
            <person name="McGill C.J."/>
            <person name="Rodriguez I.M."/>
            <person name="Rodriguez B."/>
            <person name="Murad R."/>
            <person name="Mortazavi A."/>
        </authorList>
    </citation>
    <scope>NUCLEOTIDE SEQUENCE [LARGE SCALE GENOMIC DNA]</scope>
    <source>
        <strain evidence="2 3">ALL</strain>
    </source>
</reference>
<evidence type="ECO:0000313" key="2">
    <source>
        <dbReference type="EMBL" id="TKR86936.1"/>
    </source>
</evidence>
<dbReference type="InterPro" id="IPR008574">
    <property type="entry name" value="Nematodes_ZYG-11_interact"/>
</dbReference>
<evidence type="ECO:0000256" key="1">
    <source>
        <dbReference type="SAM" id="Phobius"/>
    </source>
</evidence>
<accession>A0A4U5NUA7</accession>
<protein>
    <submittedName>
        <fullName evidence="2">Uncharacterized protein</fullName>
    </submittedName>
</protein>
<keyword evidence="1" id="KW-0472">Membrane</keyword>
<sequence length="194" mass="20926">MEPIEGVQHKRVMETFTWAGVLEIGAFSGGILSSIVMASILGMFFDGFPAFALAYILLPAMIFAELQKPVANDTMLRFKMLAVAAVQGMLVGFLISNRYLSTMQPFSFITPLCIGIVAQIAESKIMNNRTQTLAACLGSGLALHLVLGLVLGQLGFSYLLLALLYTGVGFVTMQLFFKNMASDYAVSPTIALPI</sequence>
<feature type="transmembrane region" description="Helical" evidence="1">
    <location>
        <begin position="78"/>
        <end position="96"/>
    </location>
</feature>
<keyword evidence="3" id="KW-1185">Reference proteome</keyword>
<dbReference type="STRING" id="34508.A0A4U5NUA7"/>
<dbReference type="AlphaFoldDB" id="A0A4U5NUA7"/>
<dbReference type="PANTHER" id="PTHR31176:SF1">
    <property type="entry name" value="MFS DOMAIN-CONTAINING PROTEIN-RELATED"/>
    <property type="match status" value="1"/>
</dbReference>
<gene>
    <name evidence="2" type="ORF">L596_011430</name>
</gene>
<organism evidence="2 3">
    <name type="scientific">Steinernema carpocapsae</name>
    <name type="common">Entomopathogenic nematode</name>
    <dbReference type="NCBI Taxonomy" id="34508"/>
    <lineage>
        <taxon>Eukaryota</taxon>
        <taxon>Metazoa</taxon>
        <taxon>Ecdysozoa</taxon>
        <taxon>Nematoda</taxon>
        <taxon>Chromadorea</taxon>
        <taxon>Rhabditida</taxon>
        <taxon>Tylenchina</taxon>
        <taxon>Panagrolaimomorpha</taxon>
        <taxon>Strongyloidoidea</taxon>
        <taxon>Steinernematidae</taxon>
        <taxon>Steinernema</taxon>
    </lineage>
</organism>